<keyword evidence="4" id="KW-0274">FAD</keyword>
<comment type="similarity">
    <text evidence="2">Belongs to the FAD-binding monooxygenase family.</text>
</comment>
<dbReference type="PANTHER" id="PTHR43872:SF1">
    <property type="entry name" value="MONOOXYGENASE, PUTATIVE (AFU_ORTHOLOGUE AFUA_8G02570)-RELATED"/>
    <property type="match status" value="1"/>
</dbReference>
<evidence type="ECO:0000313" key="8">
    <source>
        <dbReference type="Proteomes" id="UP000621454"/>
    </source>
</evidence>
<keyword evidence="5" id="KW-0560">Oxidoreductase</keyword>
<evidence type="ECO:0000256" key="1">
    <source>
        <dbReference type="ARBA" id="ARBA00001974"/>
    </source>
</evidence>
<dbReference type="SUPFAM" id="SSF51905">
    <property type="entry name" value="FAD/NAD(P)-binding domain"/>
    <property type="match status" value="1"/>
</dbReference>
<dbReference type="AlphaFoldDB" id="A0A916TC35"/>
<dbReference type="Pfam" id="PF13450">
    <property type="entry name" value="NAD_binding_8"/>
    <property type="match status" value="1"/>
</dbReference>
<dbReference type="Proteomes" id="UP000621454">
    <property type="component" value="Unassembled WGS sequence"/>
</dbReference>
<dbReference type="InterPro" id="IPR036188">
    <property type="entry name" value="FAD/NAD-bd_sf"/>
</dbReference>
<evidence type="ECO:0000256" key="2">
    <source>
        <dbReference type="ARBA" id="ARBA00010139"/>
    </source>
</evidence>
<keyword evidence="6 7" id="KW-0503">Monooxygenase</keyword>
<dbReference type="InterPro" id="IPR020946">
    <property type="entry name" value="Flavin_mOase-like"/>
</dbReference>
<evidence type="ECO:0000313" key="7">
    <source>
        <dbReference type="EMBL" id="GGB38878.1"/>
    </source>
</evidence>
<evidence type="ECO:0000256" key="3">
    <source>
        <dbReference type="ARBA" id="ARBA00022630"/>
    </source>
</evidence>
<dbReference type="GO" id="GO:0004499">
    <property type="term" value="F:N,N-dimethylaniline monooxygenase activity"/>
    <property type="evidence" value="ECO:0007669"/>
    <property type="project" value="InterPro"/>
</dbReference>
<dbReference type="PANTHER" id="PTHR43872">
    <property type="entry name" value="MONOOXYGENASE, PUTATIVE (AFU_ORTHOLOGUE AFUA_8G02570)-RELATED"/>
    <property type="match status" value="1"/>
</dbReference>
<dbReference type="RefSeq" id="WP_188587226.1">
    <property type="nucleotide sequence ID" value="NZ_BMGC01000022.1"/>
</dbReference>
<dbReference type="EMBL" id="BMGC01000022">
    <property type="protein sequence ID" value="GGB38878.1"/>
    <property type="molecule type" value="Genomic_DNA"/>
</dbReference>
<dbReference type="PRINTS" id="PR00411">
    <property type="entry name" value="PNDRDTASEI"/>
</dbReference>
<dbReference type="GO" id="GO:0050661">
    <property type="term" value="F:NADP binding"/>
    <property type="evidence" value="ECO:0007669"/>
    <property type="project" value="InterPro"/>
</dbReference>
<keyword evidence="3" id="KW-0285">Flavoprotein</keyword>
<sequence length="501" mass="56440">MVTRPDNTEREILDVLIVGAGISGIDAAYRIREKNPDITYRIVDKRDRIGGTWDLFRYPGVRSDSDILTLSFPFRPWTGERMMAEGGEIRDYLTETAAETGIDKHIDFGVTVTAADFDTATDMWTVTTEETSTTTEESSATTQETSTTTYRARFLYLCTGYYRYDTAYRPEFVGAQDFPGTVVHPQFWPADLDHRGKRVVVIGSGATAITLVPALAPDAEHVTMLQRSPSYLLPTAWREPTSLALRRILPDRWTLPILRWRNTIVTTGIYLACRRFPNAARKVLRRIAVRSLPAGYDVDTHFNPRYRPWDERLCITPDGDFYAAISRGDADVVTDQIERFTPTGIRLASGRDIDADIIVTATGLDLVAFGGTRLSIDSVEVKPHDRFAYRGYMLDGVPNFAWSVGYTNASWTLRVDITSRAVADLIAYMRAKGFRRATPTTGNEVLPERLLWNLESGYIKRAAQTLPKASDRAPWVVRHNPILDAIDSRRHDVTESMDFTS</sequence>
<comment type="caution">
    <text evidence="7">The sequence shown here is derived from an EMBL/GenBank/DDBJ whole genome shotgun (WGS) entry which is preliminary data.</text>
</comment>
<evidence type="ECO:0000256" key="6">
    <source>
        <dbReference type="ARBA" id="ARBA00023033"/>
    </source>
</evidence>
<reference evidence="7" key="1">
    <citation type="journal article" date="2014" name="Int. J. Syst. Evol. Microbiol.">
        <title>Complete genome sequence of Corynebacterium casei LMG S-19264T (=DSM 44701T), isolated from a smear-ripened cheese.</title>
        <authorList>
            <consortium name="US DOE Joint Genome Institute (JGI-PGF)"/>
            <person name="Walter F."/>
            <person name="Albersmeier A."/>
            <person name="Kalinowski J."/>
            <person name="Ruckert C."/>
        </authorList>
    </citation>
    <scope>NUCLEOTIDE SEQUENCE</scope>
    <source>
        <strain evidence="7">CGMCC 1.12827</strain>
    </source>
</reference>
<dbReference type="GO" id="GO:0050660">
    <property type="term" value="F:flavin adenine dinucleotide binding"/>
    <property type="evidence" value="ECO:0007669"/>
    <property type="project" value="InterPro"/>
</dbReference>
<dbReference type="InterPro" id="IPR051820">
    <property type="entry name" value="FAD-binding_MO"/>
</dbReference>
<name>A0A916TC35_9ACTN</name>
<evidence type="ECO:0000256" key="5">
    <source>
        <dbReference type="ARBA" id="ARBA00023002"/>
    </source>
</evidence>
<dbReference type="Pfam" id="PF00743">
    <property type="entry name" value="FMO-like"/>
    <property type="match status" value="1"/>
</dbReference>
<proteinExistence type="inferred from homology"/>
<evidence type="ECO:0000256" key="4">
    <source>
        <dbReference type="ARBA" id="ARBA00022827"/>
    </source>
</evidence>
<comment type="cofactor">
    <cofactor evidence="1">
        <name>FAD</name>
        <dbReference type="ChEBI" id="CHEBI:57692"/>
    </cofactor>
</comment>
<protein>
    <submittedName>
        <fullName evidence="7">Monooxygenase flavin-binding family protein</fullName>
    </submittedName>
</protein>
<reference evidence="7" key="2">
    <citation type="submission" date="2020-09" db="EMBL/GenBank/DDBJ databases">
        <authorList>
            <person name="Sun Q."/>
            <person name="Zhou Y."/>
        </authorList>
    </citation>
    <scope>NUCLEOTIDE SEQUENCE</scope>
    <source>
        <strain evidence="7">CGMCC 1.12827</strain>
    </source>
</reference>
<gene>
    <name evidence="7" type="ORF">GCM10011489_28240</name>
</gene>
<dbReference type="Gene3D" id="3.50.50.60">
    <property type="entry name" value="FAD/NAD(P)-binding domain"/>
    <property type="match status" value="3"/>
</dbReference>
<organism evidence="7 8">
    <name type="scientific">Gordonia jinhuaensis</name>
    <dbReference type="NCBI Taxonomy" id="1517702"/>
    <lineage>
        <taxon>Bacteria</taxon>
        <taxon>Bacillati</taxon>
        <taxon>Actinomycetota</taxon>
        <taxon>Actinomycetes</taxon>
        <taxon>Mycobacteriales</taxon>
        <taxon>Gordoniaceae</taxon>
        <taxon>Gordonia</taxon>
    </lineage>
</organism>
<accession>A0A916TC35</accession>
<keyword evidence="8" id="KW-1185">Reference proteome</keyword>